<feature type="domain" description="Pyridoxamine 5'-phosphate oxidase N-terminal" evidence="2">
    <location>
        <begin position="10"/>
        <end position="86"/>
    </location>
</feature>
<keyword evidence="1" id="KW-0560">Oxidoreductase</keyword>
<dbReference type="InterPro" id="IPR052019">
    <property type="entry name" value="F420H2_bilvrd_red/Heme_oxyg"/>
</dbReference>
<evidence type="ECO:0000256" key="1">
    <source>
        <dbReference type="ARBA" id="ARBA00023002"/>
    </source>
</evidence>
<dbReference type="RefSeq" id="WP_188669822.1">
    <property type="nucleotide sequence ID" value="NZ_BMJH01000001.1"/>
</dbReference>
<protein>
    <recommendedName>
        <fullName evidence="2">Pyridoxamine 5'-phosphate oxidase N-terminal domain-containing protein</fullName>
    </recommendedName>
</protein>
<dbReference type="NCBIfam" id="TIGR03666">
    <property type="entry name" value="Rv2061_F420"/>
    <property type="match status" value="1"/>
</dbReference>
<dbReference type="InterPro" id="IPR012349">
    <property type="entry name" value="Split_barrel_FMN-bd"/>
</dbReference>
<dbReference type="InterPro" id="IPR019965">
    <property type="entry name" value="PPOX_F420-dep_Rv2061_put"/>
</dbReference>
<dbReference type="Pfam" id="PF01243">
    <property type="entry name" value="PNPOx_N"/>
    <property type="match status" value="1"/>
</dbReference>
<reference evidence="3" key="2">
    <citation type="submission" date="2020-09" db="EMBL/GenBank/DDBJ databases">
        <authorList>
            <person name="Sun Q."/>
            <person name="Zhou Y."/>
        </authorList>
    </citation>
    <scope>NUCLEOTIDE SEQUENCE</scope>
    <source>
        <strain evidence="3">CGMCC 1.15478</strain>
    </source>
</reference>
<dbReference type="InterPro" id="IPR011576">
    <property type="entry name" value="Pyridox_Oxase_N"/>
</dbReference>
<name>A0A916U1Q3_9ACTN</name>
<dbReference type="Proteomes" id="UP000641514">
    <property type="component" value="Unassembled WGS sequence"/>
</dbReference>
<evidence type="ECO:0000313" key="4">
    <source>
        <dbReference type="Proteomes" id="UP000641514"/>
    </source>
</evidence>
<sequence>MTSDLDHFGQAKYVSLTTFRKDGTPVATPVWVASDGDRLLVWTVTDSWKVKRVRKNPKVTIQQCDMRGNASGPVVEGHAEVLDDDGTALVRKAIKRKYGITGTVAINASLLRRGKRGTIGLAVTV</sequence>
<comment type="caution">
    <text evidence="3">The sequence shown here is derived from an EMBL/GenBank/DDBJ whole genome shotgun (WGS) entry which is preliminary data.</text>
</comment>
<evidence type="ECO:0000313" key="3">
    <source>
        <dbReference type="EMBL" id="GGC53294.1"/>
    </source>
</evidence>
<dbReference type="GO" id="GO:0070967">
    <property type="term" value="F:coenzyme F420 binding"/>
    <property type="evidence" value="ECO:0007669"/>
    <property type="project" value="TreeGrafter"/>
</dbReference>
<organism evidence="3 4">
    <name type="scientific">Hoyosella rhizosphaerae</name>
    <dbReference type="NCBI Taxonomy" id="1755582"/>
    <lineage>
        <taxon>Bacteria</taxon>
        <taxon>Bacillati</taxon>
        <taxon>Actinomycetota</taxon>
        <taxon>Actinomycetes</taxon>
        <taxon>Mycobacteriales</taxon>
        <taxon>Hoyosellaceae</taxon>
        <taxon>Hoyosella</taxon>
    </lineage>
</organism>
<reference evidence="3" key="1">
    <citation type="journal article" date="2014" name="Int. J. Syst. Evol. Microbiol.">
        <title>Complete genome sequence of Corynebacterium casei LMG S-19264T (=DSM 44701T), isolated from a smear-ripened cheese.</title>
        <authorList>
            <consortium name="US DOE Joint Genome Institute (JGI-PGF)"/>
            <person name="Walter F."/>
            <person name="Albersmeier A."/>
            <person name="Kalinowski J."/>
            <person name="Ruckert C."/>
        </authorList>
    </citation>
    <scope>NUCLEOTIDE SEQUENCE</scope>
    <source>
        <strain evidence="3">CGMCC 1.15478</strain>
    </source>
</reference>
<keyword evidence="4" id="KW-1185">Reference proteome</keyword>
<dbReference type="PANTHER" id="PTHR35176:SF11">
    <property type="entry name" value="PYRIDOXAMINE 5'-PHOSPHATE OXIDASE FAMILY PROTEIN"/>
    <property type="match status" value="1"/>
</dbReference>
<dbReference type="AlphaFoldDB" id="A0A916U1Q3"/>
<dbReference type="Gene3D" id="2.30.110.10">
    <property type="entry name" value="Electron Transport, Fmn-binding Protein, Chain A"/>
    <property type="match status" value="1"/>
</dbReference>
<dbReference type="PANTHER" id="PTHR35176">
    <property type="entry name" value="HEME OXYGENASE HI_0854-RELATED"/>
    <property type="match status" value="1"/>
</dbReference>
<dbReference type="GO" id="GO:0005829">
    <property type="term" value="C:cytosol"/>
    <property type="evidence" value="ECO:0007669"/>
    <property type="project" value="TreeGrafter"/>
</dbReference>
<proteinExistence type="predicted"/>
<dbReference type="EMBL" id="BMJH01000001">
    <property type="protein sequence ID" value="GGC53294.1"/>
    <property type="molecule type" value="Genomic_DNA"/>
</dbReference>
<dbReference type="GO" id="GO:0016627">
    <property type="term" value="F:oxidoreductase activity, acting on the CH-CH group of donors"/>
    <property type="evidence" value="ECO:0007669"/>
    <property type="project" value="TreeGrafter"/>
</dbReference>
<dbReference type="SUPFAM" id="SSF50475">
    <property type="entry name" value="FMN-binding split barrel"/>
    <property type="match status" value="1"/>
</dbReference>
<evidence type="ECO:0000259" key="2">
    <source>
        <dbReference type="Pfam" id="PF01243"/>
    </source>
</evidence>
<gene>
    <name evidence="3" type="ORF">GCM10011410_02030</name>
</gene>
<accession>A0A916U1Q3</accession>